<evidence type="ECO:0000313" key="1">
    <source>
        <dbReference type="EMBL" id="KKK49799.1"/>
    </source>
</evidence>
<gene>
    <name evidence="1" type="ORF">LCGC14_3131430</name>
</gene>
<comment type="caution">
    <text evidence="1">The sequence shown here is derived from an EMBL/GenBank/DDBJ whole genome shotgun (WGS) entry which is preliminary data.</text>
</comment>
<accession>A0A0F8Y6J0</accession>
<feature type="non-terminal residue" evidence="1">
    <location>
        <position position="23"/>
    </location>
</feature>
<dbReference type="EMBL" id="LAZR01068352">
    <property type="protein sequence ID" value="KKK49799.1"/>
    <property type="molecule type" value="Genomic_DNA"/>
</dbReference>
<dbReference type="AlphaFoldDB" id="A0A0F8Y6J0"/>
<proteinExistence type="predicted"/>
<protein>
    <submittedName>
        <fullName evidence="1">Uncharacterized protein</fullName>
    </submittedName>
</protein>
<organism evidence="1">
    <name type="scientific">marine sediment metagenome</name>
    <dbReference type="NCBI Taxonomy" id="412755"/>
    <lineage>
        <taxon>unclassified sequences</taxon>
        <taxon>metagenomes</taxon>
        <taxon>ecological metagenomes</taxon>
    </lineage>
</organism>
<sequence length="23" mass="2451">MTVASLDMQIGDYQDAGCAQIYG</sequence>
<name>A0A0F8Y6J0_9ZZZZ</name>
<reference evidence="1" key="1">
    <citation type="journal article" date="2015" name="Nature">
        <title>Complex archaea that bridge the gap between prokaryotes and eukaryotes.</title>
        <authorList>
            <person name="Spang A."/>
            <person name="Saw J.H."/>
            <person name="Jorgensen S.L."/>
            <person name="Zaremba-Niedzwiedzka K."/>
            <person name="Martijn J."/>
            <person name="Lind A.E."/>
            <person name="van Eijk R."/>
            <person name="Schleper C."/>
            <person name="Guy L."/>
            <person name="Ettema T.J."/>
        </authorList>
    </citation>
    <scope>NUCLEOTIDE SEQUENCE</scope>
</reference>